<evidence type="ECO:0008006" key="4">
    <source>
        <dbReference type="Google" id="ProtNLM"/>
    </source>
</evidence>
<protein>
    <recommendedName>
        <fullName evidence="4">Transmembrane protein (PGPGW)</fullName>
    </recommendedName>
</protein>
<accession>K6YX85</accession>
<keyword evidence="1" id="KW-0812">Transmembrane</keyword>
<dbReference type="eggNOG" id="ENOG5032ZM7">
    <property type="taxonomic scope" value="Bacteria"/>
</dbReference>
<evidence type="ECO:0000313" key="2">
    <source>
        <dbReference type="EMBL" id="GAC15840.1"/>
    </source>
</evidence>
<dbReference type="EMBL" id="BAEN01000062">
    <property type="protein sequence ID" value="GAC15840.1"/>
    <property type="molecule type" value="Genomic_DNA"/>
</dbReference>
<dbReference type="Proteomes" id="UP000006334">
    <property type="component" value="Unassembled WGS sequence"/>
</dbReference>
<proteinExistence type="predicted"/>
<keyword evidence="1" id="KW-1133">Transmembrane helix</keyword>
<reference evidence="2 3" key="1">
    <citation type="journal article" date="2017" name="Antonie Van Leeuwenhoek">
        <title>Rhizobium rhizosphaerae sp. nov., a novel species isolated from rice rhizosphere.</title>
        <authorList>
            <person name="Zhao J.J."/>
            <person name="Zhang J."/>
            <person name="Zhang R.J."/>
            <person name="Zhang C.W."/>
            <person name="Yin H.Q."/>
            <person name="Zhang X.X."/>
        </authorList>
    </citation>
    <scope>NUCLEOTIDE SEQUENCE [LARGE SCALE GENOMIC DNA]</scope>
    <source>
        <strain evidence="2 3">E3</strain>
    </source>
</reference>
<keyword evidence="3" id="KW-1185">Reference proteome</keyword>
<name>K6YX85_9ALTE</name>
<evidence type="ECO:0000313" key="3">
    <source>
        <dbReference type="Proteomes" id="UP000006334"/>
    </source>
</evidence>
<evidence type="ECO:0000256" key="1">
    <source>
        <dbReference type="SAM" id="Phobius"/>
    </source>
</evidence>
<gene>
    <name evidence="2" type="ORF">GLIP_3223</name>
</gene>
<keyword evidence="1" id="KW-0472">Membrane</keyword>
<sequence>MDKYYFVRKTATDSDDMDELQIGATKKSVAFVLQIAKIVVGVFLIVLGVSLLVLPGQGLITIIIGVSLIPFPGKSRVERNLLSRKSVRKSLNWIRTKAKKEPFVFD</sequence>
<dbReference type="STRING" id="1127673.GLIP_3223"/>
<comment type="caution">
    <text evidence="2">The sequence shown here is derived from an EMBL/GenBank/DDBJ whole genome shotgun (WGS) entry which is preliminary data.</text>
</comment>
<dbReference type="AlphaFoldDB" id="K6YX85"/>
<feature type="transmembrane region" description="Helical" evidence="1">
    <location>
        <begin position="29"/>
        <end position="53"/>
    </location>
</feature>
<organism evidence="2 3">
    <name type="scientific">Aliiglaciecola lipolytica E3</name>
    <dbReference type="NCBI Taxonomy" id="1127673"/>
    <lineage>
        <taxon>Bacteria</taxon>
        <taxon>Pseudomonadati</taxon>
        <taxon>Pseudomonadota</taxon>
        <taxon>Gammaproteobacteria</taxon>
        <taxon>Alteromonadales</taxon>
        <taxon>Alteromonadaceae</taxon>
        <taxon>Aliiglaciecola</taxon>
    </lineage>
</organism>